<dbReference type="Pfam" id="PF18139">
    <property type="entry name" value="LSDAT_euk"/>
    <property type="match status" value="1"/>
</dbReference>
<evidence type="ECO:0000256" key="7">
    <source>
        <dbReference type="ARBA" id="ARBA00023303"/>
    </source>
</evidence>
<dbReference type="InterPro" id="IPR005821">
    <property type="entry name" value="Ion_trans_dom"/>
</dbReference>
<feature type="transmembrane region" description="Helical" evidence="9">
    <location>
        <begin position="1016"/>
        <end position="1040"/>
    </location>
</feature>
<dbReference type="PANTHER" id="PTHR13800:SF1">
    <property type="entry name" value="TRANSIENT RECEPTOR POTENTIAL CATION CHANNEL TRPM"/>
    <property type="match status" value="1"/>
</dbReference>
<feature type="transmembrane region" description="Helical" evidence="9">
    <location>
        <begin position="898"/>
        <end position="919"/>
    </location>
</feature>
<evidence type="ECO:0000256" key="2">
    <source>
        <dbReference type="ARBA" id="ARBA00022448"/>
    </source>
</evidence>
<accession>A0A7M5XCP6</accession>
<dbReference type="OrthoDB" id="6021586at2759"/>
<dbReference type="Pfam" id="PF25508">
    <property type="entry name" value="TRPM2"/>
    <property type="match status" value="1"/>
</dbReference>
<feature type="transmembrane region" description="Helical" evidence="9">
    <location>
        <begin position="871"/>
        <end position="892"/>
    </location>
</feature>
<evidence type="ECO:0000256" key="1">
    <source>
        <dbReference type="ARBA" id="ARBA00004141"/>
    </source>
</evidence>
<reference evidence="13" key="1">
    <citation type="submission" date="2021-01" db="UniProtKB">
        <authorList>
            <consortium name="EnsemblMetazoa"/>
        </authorList>
    </citation>
    <scope>IDENTIFICATION</scope>
</reference>
<evidence type="ECO:0000256" key="4">
    <source>
        <dbReference type="ARBA" id="ARBA00022989"/>
    </source>
</evidence>
<dbReference type="EnsemblMetazoa" id="CLYHEMT021375.1">
    <property type="protein sequence ID" value="CLYHEMP021375.1"/>
    <property type="gene ID" value="CLYHEMG021375"/>
</dbReference>
<sequence>AKSKMPKFGKVYRKLSEDRSAKGMDETDFSDISKADLKPCNQRRSSVRWVKSTIKAYEEPGKTIETNSFGECHFLGATRKAKGKFIRIAHDTSMKNTFSLLTEHWMIDVPQLLISVTGGAKSFHMDPRLKQQFASGLVKVANTPGAWVITGGTNTGVMKHVGEALQGATKCLIGIATYGIVTNKDHLLESERNHFGGKFKYNVASSLVEQGAFLDHNHTHFLLVDNGTTGKFGVEIPFRSALEEYIVKEKVPSVLLVLEGGVGTIGTVLGSLKSGVPAVIIKDSGRAADLLGYGLNTFTEEKIDKICSNFDHQNKALREKIEQTFPEVNNPRKSAEEIEEGFKKAYENVALCLKERKLIRVFEMGGSSDLDEAILTALLDTTEPEKQLNLTLLWDRADVAENKILSQIGRRWTDDQLHYAMLMALAEDRVDFVRLFLSYGVSVPKVVDQKTLEFLYAYRSEQSTLRFDLRSTNASFTEVTNPLVKRFCQENDVDLRVITMDRILMFIDELTSNIRHGTPMLSSDVSVENDPYLHLFLWAVLNGQHQMALYLWEFGEEGLAKSLVAIEINEKLAAKAARISNLPDEVASDLNDYSAEFRTLSHDLLDKCYLDCERKTLKLITEQSEQFNKRTSINMAVSMMHLEFVSHSCVQALLNDVWTGYIKDSDITTRDFLLTMLFPPYLMTYNFRTENETKDMIQMAENEDSGPTTIQSITMGLTLASKTKDEEKENEQENIIEHPDSKGSSIQLVQLGGPQKSYQSTQDTSSPSYTNQDETLSAQRDKELSFCGKMYLFYAKTPAVKFYLNLVSYIAFLCIYAYVAIKEKVPGSTPSVTEYIVLAFVVSFTTEEIHQLVQTEYSTFRAKIEDYLSNYWNLVDIVAIITYFIGFALRWFSSTTNVGHLILALNAGIWILRLLHVFYMHRIMGPYVVMIYRMFIDMMYFLTILFVFMVAYGVCSTAILVPQKASWKMFIDVIFHPYYNIYGELFIDRDPEDSQTTRFGTDVINSYAEPISWVMLALYLLIANVLLLNLLIAIFGDTFSSVKDNSAQIWKYQRYGLIREYAARSALIPPFILFVHIYLFLRWIWDCCCCKKHEEGGGVRLTTKLDEYEKEEMNEFESDSVASYVRSVRSQANDNTTENESVQELLERVKHLTKICTTMEGRLKACEDKN</sequence>
<name>A0A7M5XCP6_9CNID</name>
<feature type="transmembrane region" description="Helical" evidence="9">
    <location>
        <begin position="1061"/>
        <end position="1085"/>
    </location>
</feature>
<feature type="domain" description="TRPM-like" evidence="12">
    <location>
        <begin position="410"/>
        <end position="647"/>
    </location>
</feature>
<keyword evidence="7" id="KW-0407">Ion channel</keyword>
<keyword evidence="14" id="KW-1185">Reference proteome</keyword>
<keyword evidence="5" id="KW-0406">Ion transport</keyword>
<feature type="compositionally biased region" description="Polar residues" evidence="8">
    <location>
        <begin position="756"/>
        <end position="774"/>
    </location>
</feature>
<comment type="subcellular location">
    <subcellularLocation>
        <location evidence="1">Membrane</location>
        <topology evidence="1">Multi-pass membrane protein</topology>
    </subcellularLocation>
</comment>
<dbReference type="InterPro" id="IPR041491">
    <property type="entry name" value="TRPM_SLOG"/>
</dbReference>
<evidence type="ECO:0000256" key="8">
    <source>
        <dbReference type="SAM" id="MobiDB-lite"/>
    </source>
</evidence>
<evidence type="ECO:0000256" key="9">
    <source>
        <dbReference type="SAM" id="Phobius"/>
    </source>
</evidence>
<keyword evidence="3 9" id="KW-0812">Transmembrane</keyword>
<dbReference type="GO" id="GO:0005886">
    <property type="term" value="C:plasma membrane"/>
    <property type="evidence" value="ECO:0007669"/>
    <property type="project" value="TreeGrafter"/>
</dbReference>
<evidence type="ECO:0000259" key="11">
    <source>
        <dbReference type="Pfam" id="PF18139"/>
    </source>
</evidence>
<feature type="transmembrane region" description="Helical" evidence="9">
    <location>
        <begin position="802"/>
        <end position="821"/>
    </location>
</feature>
<dbReference type="Gene3D" id="1.20.120.350">
    <property type="entry name" value="Voltage-gated potassium channels. Chain C"/>
    <property type="match status" value="1"/>
</dbReference>
<feature type="domain" description="Ion transport" evidence="10">
    <location>
        <begin position="810"/>
        <end position="1045"/>
    </location>
</feature>
<feature type="transmembrane region" description="Helical" evidence="9">
    <location>
        <begin position="940"/>
        <end position="961"/>
    </location>
</feature>
<dbReference type="Pfam" id="PF00520">
    <property type="entry name" value="Ion_trans"/>
    <property type="match status" value="1"/>
</dbReference>
<feature type="region of interest" description="Disordered" evidence="8">
    <location>
        <begin position="755"/>
        <end position="774"/>
    </location>
</feature>
<dbReference type="InterPro" id="IPR027359">
    <property type="entry name" value="Volt_channel_dom_sf"/>
</dbReference>
<proteinExistence type="predicted"/>
<evidence type="ECO:0000256" key="3">
    <source>
        <dbReference type="ARBA" id="ARBA00022692"/>
    </source>
</evidence>
<dbReference type="GO" id="GO:0030001">
    <property type="term" value="P:metal ion transport"/>
    <property type="evidence" value="ECO:0007669"/>
    <property type="project" value="TreeGrafter"/>
</dbReference>
<evidence type="ECO:0000259" key="12">
    <source>
        <dbReference type="Pfam" id="PF25508"/>
    </source>
</evidence>
<dbReference type="GO" id="GO:0005261">
    <property type="term" value="F:monoatomic cation channel activity"/>
    <property type="evidence" value="ECO:0007669"/>
    <property type="project" value="TreeGrafter"/>
</dbReference>
<dbReference type="InterPro" id="IPR057366">
    <property type="entry name" value="TRPM-like"/>
</dbReference>
<evidence type="ECO:0000313" key="14">
    <source>
        <dbReference type="Proteomes" id="UP000594262"/>
    </source>
</evidence>
<keyword evidence="6 9" id="KW-0472">Membrane</keyword>
<dbReference type="Proteomes" id="UP000594262">
    <property type="component" value="Unplaced"/>
</dbReference>
<dbReference type="AlphaFoldDB" id="A0A7M5XCP6"/>
<dbReference type="InterPro" id="IPR050927">
    <property type="entry name" value="TRPM"/>
</dbReference>
<dbReference type="PANTHER" id="PTHR13800">
    <property type="entry name" value="TRANSIENT RECEPTOR POTENTIAL CATION CHANNEL, SUBFAMILY M, MEMBER 6"/>
    <property type="match status" value="1"/>
</dbReference>
<keyword evidence="2" id="KW-0813">Transport</keyword>
<organism evidence="13 14">
    <name type="scientific">Clytia hemisphaerica</name>
    <dbReference type="NCBI Taxonomy" id="252671"/>
    <lineage>
        <taxon>Eukaryota</taxon>
        <taxon>Metazoa</taxon>
        <taxon>Cnidaria</taxon>
        <taxon>Hydrozoa</taxon>
        <taxon>Hydroidolina</taxon>
        <taxon>Leptothecata</taxon>
        <taxon>Obeliida</taxon>
        <taxon>Clytiidae</taxon>
        <taxon>Clytia</taxon>
    </lineage>
</organism>
<evidence type="ECO:0000259" key="10">
    <source>
        <dbReference type="Pfam" id="PF00520"/>
    </source>
</evidence>
<feature type="domain" description="TRPM SLOG" evidence="11">
    <location>
        <begin position="84"/>
        <end position="328"/>
    </location>
</feature>
<evidence type="ECO:0000256" key="6">
    <source>
        <dbReference type="ARBA" id="ARBA00023136"/>
    </source>
</evidence>
<protein>
    <submittedName>
        <fullName evidence="13">Uncharacterized protein</fullName>
    </submittedName>
</protein>
<evidence type="ECO:0000313" key="13">
    <source>
        <dbReference type="EnsemblMetazoa" id="CLYHEMP021375.1"/>
    </source>
</evidence>
<keyword evidence="4 9" id="KW-1133">Transmembrane helix</keyword>
<evidence type="ECO:0000256" key="5">
    <source>
        <dbReference type="ARBA" id="ARBA00023065"/>
    </source>
</evidence>